<organism evidence="2 3">
    <name type="scientific">Pedobacter heparinus (strain ATCC 13125 / DSM 2366 / CIP 104194 / JCM 7457 / NBRC 12017 / NCIMB 9290 / NRRL B-14731 / HIM 762-3)</name>
    <dbReference type="NCBI Taxonomy" id="485917"/>
    <lineage>
        <taxon>Bacteria</taxon>
        <taxon>Pseudomonadati</taxon>
        <taxon>Bacteroidota</taxon>
        <taxon>Sphingobacteriia</taxon>
        <taxon>Sphingobacteriales</taxon>
        <taxon>Sphingobacteriaceae</taxon>
        <taxon>Pedobacter</taxon>
    </lineage>
</organism>
<dbReference type="HOGENOM" id="CLU_1439819_0_0_10"/>
<feature type="chain" id="PRO_5002974255" description="Lipoprotein" evidence="1">
    <location>
        <begin position="20"/>
        <end position="188"/>
    </location>
</feature>
<evidence type="ECO:0000313" key="2">
    <source>
        <dbReference type="EMBL" id="ACU05857.1"/>
    </source>
</evidence>
<sequence>MRRLLALFLVLILFSCTQRNPSKNYYYLSEYDALDVGYPYGSIVYKSTKEYHYQKVVVFSDVLMYKSDSRYILMEQRPNRKLMDKNIKDDLSFWSNYYVENKKDTVINVFGDKMSIKHINNLLTTLSEDNLQRVSDSIVKNNASLKSIFKNKLNYYLIDKKSDSLYGPMNKDELSKIRARKGVTITWP</sequence>
<dbReference type="OrthoDB" id="1368873at2"/>
<gene>
    <name evidence="2" type="ordered locus">Phep_3666</name>
</gene>
<name>C6XU64_PEDHD</name>
<evidence type="ECO:0000313" key="3">
    <source>
        <dbReference type="Proteomes" id="UP000000852"/>
    </source>
</evidence>
<dbReference type="PROSITE" id="PS51257">
    <property type="entry name" value="PROKAR_LIPOPROTEIN"/>
    <property type="match status" value="1"/>
</dbReference>
<dbReference type="eggNOG" id="ENOG502ZFRC">
    <property type="taxonomic scope" value="Bacteria"/>
</dbReference>
<dbReference type="RefSeq" id="WP_015809466.1">
    <property type="nucleotide sequence ID" value="NC_013061.1"/>
</dbReference>
<dbReference type="Proteomes" id="UP000000852">
    <property type="component" value="Chromosome"/>
</dbReference>
<dbReference type="STRING" id="485917.Phep_3666"/>
<keyword evidence="1" id="KW-0732">Signal</keyword>
<evidence type="ECO:0000256" key="1">
    <source>
        <dbReference type="SAM" id="SignalP"/>
    </source>
</evidence>
<reference evidence="2 3" key="1">
    <citation type="journal article" date="2009" name="Stand. Genomic Sci.">
        <title>Complete genome sequence of Pedobacter heparinus type strain (HIM 762-3).</title>
        <authorList>
            <person name="Han C."/>
            <person name="Spring S."/>
            <person name="Lapidus A."/>
            <person name="Del Rio T.G."/>
            <person name="Tice H."/>
            <person name="Copeland A."/>
            <person name="Cheng J.F."/>
            <person name="Lucas S."/>
            <person name="Chen F."/>
            <person name="Nolan M."/>
            <person name="Bruce D."/>
            <person name="Goodwin L."/>
            <person name="Pitluck S."/>
            <person name="Ivanova N."/>
            <person name="Mavromatis K."/>
            <person name="Mikhailova N."/>
            <person name="Pati A."/>
            <person name="Chen A."/>
            <person name="Palaniappan K."/>
            <person name="Land M."/>
            <person name="Hauser L."/>
            <person name="Chang Y.J."/>
            <person name="Jeffries C.C."/>
            <person name="Saunders E."/>
            <person name="Chertkov O."/>
            <person name="Brettin T."/>
            <person name="Goker M."/>
            <person name="Rohde M."/>
            <person name="Bristow J."/>
            <person name="Eisen J.A."/>
            <person name="Markowitz V."/>
            <person name="Hugenholtz P."/>
            <person name="Kyrpides N.C."/>
            <person name="Klenk H.P."/>
            <person name="Detter J.C."/>
        </authorList>
    </citation>
    <scope>NUCLEOTIDE SEQUENCE [LARGE SCALE GENOMIC DNA]</scope>
    <source>
        <strain evidence="3">ATCC 13125 / DSM 2366 / CIP 104194 / JCM 7457 / NBRC 12017 / NCIMB 9290 / NRRL B-14731 / HIM 762-3</strain>
    </source>
</reference>
<dbReference type="KEGG" id="phe:Phep_3666"/>
<protein>
    <recommendedName>
        <fullName evidence="4">Lipoprotein</fullName>
    </recommendedName>
</protein>
<proteinExistence type="predicted"/>
<dbReference type="EMBL" id="CP001681">
    <property type="protein sequence ID" value="ACU05857.1"/>
    <property type="molecule type" value="Genomic_DNA"/>
</dbReference>
<dbReference type="AlphaFoldDB" id="C6XU64"/>
<evidence type="ECO:0008006" key="4">
    <source>
        <dbReference type="Google" id="ProtNLM"/>
    </source>
</evidence>
<accession>C6XU64</accession>
<feature type="signal peptide" evidence="1">
    <location>
        <begin position="1"/>
        <end position="19"/>
    </location>
</feature>
<keyword evidence="3" id="KW-1185">Reference proteome</keyword>